<protein>
    <recommendedName>
        <fullName evidence="4">Retrotransposon Copia-like N-terminal domain-containing protein</fullName>
    </recommendedName>
</protein>
<accession>A0A4S8KSQ4</accession>
<organism evidence="2 3">
    <name type="scientific">Dendrothele bispora (strain CBS 962.96)</name>
    <dbReference type="NCBI Taxonomy" id="1314807"/>
    <lineage>
        <taxon>Eukaryota</taxon>
        <taxon>Fungi</taxon>
        <taxon>Dikarya</taxon>
        <taxon>Basidiomycota</taxon>
        <taxon>Agaricomycotina</taxon>
        <taxon>Agaricomycetes</taxon>
        <taxon>Agaricomycetidae</taxon>
        <taxon>Agaricales</taxon>
        <taxon>Agaricales incertae sedis</taxon>
        <taxon>Dendrothele</taxon>
    </lineage>
</organism>
<feature type="compositionally biased region" description="Polar residues" evidence="1">
    <location>
        <begin position="232"/>
        <end position="246"/>
    </location>
</feature>
<evidence type="ECO:0000313" key="3">
    <source>
        <dbReference type="Proteomes" id="UP000297245"/>
    </source>
</evidence>
<evidence type="ECO:0000256" key="1">
    <source>
        <dbReference type="SAM" id="MobiDB-lite"/>
    </source>
</evidence>
<feature type="compositionally biased region" description="Pro residues" evidence="1">
    <location>
        <begin position="23"/>
        <end position="35"/>
    </location>
</feature>
<feature type="compositionally biased region" description="Low complexity" evidence="1">
    <location>
        <begin position="10"/>
        <end position="22"/>
    </location>
</feature>
<dbReference type="Pfam" id="PF14223">
    <property type="entry name" value="Retrotran_gag_2"/>
    <property type="match status" value="1"/>
</dbReference>
<feature type="region of interest" description="Disordered" evidence="1">
    <location>
        <begin position="232"/>
        <end position="253"/>
    </location>
</feature>
<evidence type="ECO:0008006" key="4">
    <source>
        <dbReference type="Google" id="ProtNLM"/>
    </source>
</evidence>
<evidence type="ECO:0000313" key="2">
    <source>
        <dbReference type="EMBL" id="THU78856.1"/>
    </source>
</evidence>
<feature type="compositionally biased region" description="Polar residues" evidence="1">
    <location>
        <begin position="41"/>
        <end position="50"/>
    </location>
</feature>
<dbReference type="EMBL" id="ML180120">
    <property type="protein sequence ID" value="THU78856.1"/>
    <property type="molecule type" value="Genomic_DNA"/>
</dbReference>
<gene>
    <name evidence="2" type="ORF">K435DRAFT_876173</name>
</gene>
<dbReference type="OrthoDB" id="2941894at2759"/>
<dbReference type="Proteomes" id="UP000297245">
    <property type="component" value="Unassembled WGS sequence"/>
</dbReference>
<reference evidence="2 3" key="1">
    <citation type="journal article" date="2019" name="Nat. Ecol. Evol.">
        <title>Megaphylogeny resolves global patterns of mushroom evolution.</title>
        <authorList>
            <person name="Varga T."/>
            <person name="Krizsan K."/>
            <person name="Foldi C."/>
            <person name="Dima B."/>
            <person name="Sanchez-Garcia M."/>
            <person name="Sanchez-Ramirez S."/>
            <person name="Szollosi G.J."/>
            <person name="Szarkandi J.G."/>
            <person name="Papp V."/>
            <person name="Albert L."/>
            <person name="Andreopoulos W."/>
            <person name="Angelini C."/>
            <person name="Antonin V."/>
            <person name="Barry K.W."/>
            <person name="Bougher N.L."/>
            <person name="Buchanan P."/>
            <person name="Buyck B."/>
            <person name="Bense V."/>
            <person name="Catcheside P."/>
            <person name="Chovatia M."/>
            <person name="Cooper J."/>
            <person name="Damon W."/>
            <person name="Desjardin D."/>
            <person name="Finy P."/>
            <person name="Geml J."/>
            <person name="Haridas S."/>
            <person name="Hughes K."/>
            <person name="Justo A."/>
            <person name="Karasinski D."/>
            <person name="Kautmanova I."/>
            <person name="Kiss B."/>
            <person name="Kocsube S."/>
            <person name="Kotiranta H."/>
            <person name="LaButti K.M."/>
            <person name="Lechner B.E."/>
            <person name="Liimatainen K."/>
            <person name="Lipzen A."/>
            <person name="Lukacs Z."/>
            <person name="Mihaltcheva S."/>
            <person name="Morgado L.N."/>
            <person name="Niskanen T."/>
            <person name="Noordeloos M.E."/>
            <person name="Ohm R.A."/>
            <person name="Ortiz-Santana B."/>
            <person name="Ovrebo C."/>
            <person name="Racz N."/>
            <person name="Riley R."/>
            <person name="Savchenko A."/>
            <person name="Shiryaev A."/>
            <person name="Soop K."/>
            <person name="Spirin V."/>
            <person name="Szebenyi C."/>
            <person name="Tomsovsky M."/>
            <person name="Tulloss R.E."/>
            <person name="Uehling J."/>
            <person name="Grigoriev I.V."/>
            <person name="Vagvolgyi C."/>
            <person name="Papp T."/>
            <person name="Martin F.M."/>
            <person name="Miettinen O."/>
            <person name="Hibbett D.S."/>
            <person name="Nagy L.G."/>
        </authorList>
    </citation>
    <scope>NUCLEOTIDE SEQUENCE [LARGE SCALE GENOMIC DNA]</scope>
    <source>
        <strain evidence="2 3">CBS 962.96</strain>
    </source>
</reference>
<proteinExistence type="predicted"/>
<keyword evidence="3" id="KW-1185">Reference proteome</keyword>
<sequence>MTDSTEYTRPSSPVSIVSVPDPVFGPLPPPPPPPFPDRKNMSTVSSDTTRPSVSIITLNTSLFKHDSLSKDQNHFSSWKRQFVQTLQMNQGADGYLDGRILQPDKEKEPRAYSNWNANNGSILGFMGLVIDEAEQEVIEDAVTAQDAWKLLVKRHAQEGPVKQVQLIQEALGIRYSSSEKYSSTSSKLTTLNKRIWDMGSLSSELFLCIIMINSMSNVPELRATRENVAQQFAQSDGTNPDLTKNPTAKKYDSSDIKRALDMAQGLVDSDSKTADIALSAQASQKSSFCRPKCSVPGCPRPIGHTKDWCVSPGGGMAGKTIAESREARLKEREKKSGNTKGETKKPNYHVVESNGQAYVINVETNTVLRTIPSDPATHSDSTSEFAGLACESVDTIDPSLISEPERAEYEGWLALEDVKTLVDWNERRRDVNFA</sequence>
<feature type="non-terminal residue" evidence="2">
    <location>
        <position position="434"/>
    </location>
</feature>
<feature type="region of interest" description="Disordered" evidence="1">
    <location>
        <begin position="1"/>
        <end position="50"/>
    </location>
</feature>
<dbReference type="AlphaFoldDB" id="A0A4S8KSQ4"/>
<name>A0A4S8KSQ4_DENBC</name>